<dbReference type="RefSeq" id="WP_166125523.1">
    <property type="nucleotide sequence ID" value="NZ_JAANOQ010000002.1"/>
</dbReference>
<accession>A0ABR7J129</accession>
<dbReference type="Proteomes" id="UP000605990">
    <property type="component" value="Unassembled WGS sequence"/>
</dbReference>
<evidence type="ECO:0000313" key="3">
    <source>
        <dbReference type="EMBL" id="MBC5835776.1"/>
    </source>
</evidence>
<reference evidence="3 4" key="1">
    <citation type="submission" date="2020-08" db="EMBL/GenBank/DDBJ databases">
        <title>Description of novel Flavobacterium F-408 isolate.</title>
        <authorList>
            <person name="Saticioglu I.B."/>
            <person name="Duman M."/>
            <person name="Altun S."/>
        </authorList>
    </citation>
    <scope>NUCLEOTIDE SEQUENCE [LARGE SCALE GENOMIC DNA]</scope>
    <source>
        <strain evidence="3 4">F-408</strain>
    </source>
</reference>
<feature type="domain" description="FIST C-domain" evidence="2">
    <location>
        <begin position="220"/>
        <end position="358"/>
    </location>
</feature>
<keyword evidence="4" id="KW-1185">Reference proteome</keyword>
<gene>
    <name evidence="3" type="ORF">H8R27_12845</name>
</gene>
<evidence type="ECO:0000313" key="4">
    <source>
        <dbReference type="Proteomes" id="UP000605990"/>
    </source>
</evidence>
<proteinExistence type="predicted"/>
<sequence>MKVATFLFKDNAIIKESNVENIPNEKVQLLIGFGENKIVIDAKTFSFLKEKFPNATITLCSTAGEIYGIETNENTLSLTAIQFSSTTIKKASVNITNIKNSFNAGEELFKLLPKENLKLIFILSDGSKVNGSELVKGLNKNNVDNILITGGLAGDGTRFLESCVGLDDIAKSGNIVAIGFYGDKLKVSHGSMGGWETFGLEREVTLSKNNVLFEIDHKNALELYKNYLGKYANELPGSALLFPLSLKLSDSSDSIVRTILTIDEENQSMTFAGDLPIGSKVKFMKANFDKLIDAASEAATNSLSINNMQPKLAILISCVGRKIILSNRIDEEIEAIAKTFGKDTSITGFYSYGEISPLNPLTNCELHNQTMTITCFEETE</sequence>
<dbReference type="InterPro" id="IPR013702">
    <property type="entry name" value="FIST_domain_N"/>
</dbReference>
<protein>
    <submittedName>
        <fullName evidence="3">FIST C-terminal domain-containing protein</fullName>
    </submittedName>
</protein>
<dbReference type="Pfam" id="PF10442">
    <property type="entry name" value="FIST_C"/>
    <property type="match status" value="1"/>
</dbReference>
<feature type="domain" description="FIST" evidence="1">
    <location>
        <begin position="26"/>
        <end position="219"/>
    </location>
</feature>
<organism evidence="3 4">
    <name type="scientific">Flavobacterium bernardetii</name>
    <dbReference type="NCBI Taxonomy" id="2813823"/>
    <lineage>
        <taxon>Bacteria</taxon>
        <taxon>Pseudomonadati</taxon>
        <taxon>Bacteroidota</taxon>
        <taxon>Flavobacteriia</taxon>
        <taxon>Flavobacteriales</taxon>
        <taxon>Flavobacteriaceae</taxon>
        <taxon>Flavobacterium</taxon>
    </lineage>
</organism>
<evidence type="ECO:0000259" key="1">
    <source>
        <dbReference type="SMART" id="SM00897"/>
    </source>
</evidence>
<dbReference type="PANTHER" id="PTHR40252:SF2">
    <property type="entry name" value="BLR0328 PROTEIN"/>
    <property type="match status" value="1"/>
</dbReference>
<dbReference type="PANTHER" id="PTHR40252">
    <property type="entry name" value="BLR0328 PROTEIN"/>
    <property type="match status" value="1"/>
</dbReference>
<dbReference type="InterPro" id="IPR019494">
    <property type="entry name" value="FIST_C"/>
</dbReference>
<dbReference type="EMBL" id="JACRUN010000008">
    <property type="protein sequence ID" value="MBC5835776.1"/>
    <property type="molecule type" value="Genomic_DNA"/>
</dbReference>
<comment type="caution">
    <text evidence="3">The sequence shown here is derived from an EMBL/GenBank/DDBJ whole genome shotgun (WGS) entry which is preliminary data.</text>
</comment>
<dbReference type="SMART" id="SM01204">
    <property type="entry name" value="FIST_C"/>
    <property type="match status" value="1"/>
</dbReference>
<evidence type="ECO:0000259" key="2">
    <source>
        <dbReference type="SMART" id="SM01204"/>
    </source>
</evidence>
<dbReference type="Pfam" id="PF08495">
    <property type="entry name" value="FIST"/>
    <property type="match status" value="1"/>
</dbReference>
<dbReference type="SMART" id="SM00897">
    <property type="entry name" value="FIST"/>
    <property type="match status" value="1"/>
</dbReference>
<name>A0ABR7J129_9FLAO</name>